<dbReference type="EMBL" id="WJBH02000290">
    <property type="protein sequence ID" value="KAI9549681.1"/>
    <property type="molecule type" value="Genomic_DNA"/>
</dbReference>
<feature type="region of interest" description="Disordered" evidence="1">
    <location>
        <begin position="106"/>
        <end position="125"/>
    </location>
</feature>
<dbReference type="AlphaFoldDB" id="A0AAD5KDP3"/>
<evidence type="ECO:0000256" key="1">
    <source>
        <dbReference type="SAM" id="MobiDB-lite"/>
    </source>
</evidence>
<keyword evidence="3" id="KW-1185">Reference proteome</keyword>
<name>A0AAD5KDP3_9CRUS</name>
<reference evidence="2" key="1">
    <citation type="submission" date="2022-05" db="EMBL/GenBank/DDBJ databases">
        <title>A multi-omics perspective on studying reproductive biology in Daphnia sinensis.</title>
        <authorList>
            <person name="Jia J."/>
        </authorList>
    </citation>
    <scope>NUCLEOTIDE SEQUENCE</scope>
    <source>
        <strain evidence="2">WSL</strain>
    </source>
</reference>
<proteinExistence type="predicted"/>
<accession>A0AAD5KDP3</accession>
<organism evidence="2 3">
    <name type="scientific">Daphnia sinensis</name>
    <dbReference type="NCBI Taxonomy" id="1820382"/>
    <lineage>
        <taxon>Eukaryota</taxon>
        <taxon>Metazoa</taxon>
        <taxon>Ecdysozoa</taxon>
        <taxon>Arthropoda</taxon>
        <taxon>Crustacea</taxon>
        <taxon>Branchiopoda</taxon>
        <taxon>Diplostraca</taxon>
        <taxon>Cladocera</taxon>
        <taxon>Anomopoda</taxon>
        <taxon>Daphniidae</taxon>
        <taxon>Daphnia</taxon>
        <taxon>Daphnia similis group</taxon>
    </lineage>
</organism>
<protein>
    <submittedName>
        <fullName evidence="2">Uncharacterized protein</fullName>
    </submittedName>
</protein>
<sequence>MASAQSNVDMSLLHKEFPQFKDVDFRVDADTRKGSVLDAMALPIGVGAAKEAWCQMKQSTDPAIVELRAHEFRKTSAKYMSRLLSGDLSLIDEIEARFDNSTPEEREFFRNGTEETPDRKRRREELEDERVLRLKREATELRRMEADVRRLEMENIGLYRGLLEEFGLDTDPRMRMLLTDAVANVLVPTTGTAVRAIEGPALVDQVTVGKFLVDHGLRQSASAVGRRVSQLWRAERGADPPTTLMMVNGDMRPVKVYPVDFLRRHVVG</sequence>
<gene>
    <name evidence="2" type="ORF">GHT06_003867</name>
</gene>
<evidence type="ECO:0000313" key="3">
    <source>
        <dbReference type="Proteomes" id="UP000820818"/>
    </source>
</evidence>
<comment type="caution">
    <text evidence="2">The sequence shown here is derived from an EMBL/GenBank/DDBJ whole genome shotgun (WGS) entry which is preliminary data.</text>
</comment>
<dbReference type="Proteomes" id="UP000820818">
    <property type="component" value="Unassembled WGS sequence"/>
</dbReference>
<evidence type="ECO:0000313" key="2">
    <source>
        <dbReference type="EMBL" id="KAI9549681.1"/>
    </source>
</evidence>